<dbReference type="RefSeq" id="WP_075000234.1">
    <property type="nucleotide sequence ID" value="NZ_FOGO01000004.1"/>
</dbReference>
<sequence length="82" mass="8987">MGQQEADLCRQDMAKIESAVGNVRTALKAVTDLMGSDTWAGTAADTWAGDFNGRMSSLNYLFNSYPAEEQRLITRAGEEKPK</sequence>
<keyword evidence="2" id="KW-1185">Reference proteome</keyword>
<gene>
    <name evidence="1" type="ORF">SAMN05421870_104488</name>
</gene>
<protein>
    <recommendedName>
        <fullName evidence="3">WXG100 family type VII secretion target</fullName>
    </recommendedName>
</protein>
<evidence type="ECO:0000313" key="1">
    <source>
        <dbReference type="EMBL" id="SER83552.1"/>
    </source>
</evidence>
<organism evidence="1 2">
    <name type="scientific">Streptomyces qinglanensis</name>
    <dbReference type="NCBI Taxonomy" id="943816"/>
    <lineage>
        <taxon>Bacteria</taxon>
        <taxon>Bacillati</taxon>
        <taxon>Actinomycetota</taxon>
        <taxon>Actinomycetes</taxon>
        <taxon>Kitasatosporales</taxon>
        <taxon>Streptomycetaceae</taxon>
        <taxon>Streptomyces</taxon>
    </lineage>
</organism>
<evidence type="ECO:0008006" key="3">
    <source>
        <dbReference type="Google" id="ProtNLM"/>
    </source>
</evidence>
<dbReference type="EMBL" id="FOGO01000004">
    <property type="protein sequence ID" value="SER83552.1"/>
    <property type="molecule type" value="Genomic_DNA"/>
</dbReference>
<accession>A0A1H9SEV5</accession>
<reference evidence="2" key="1">
    <citation type="submission" date="2016-10" db="EMBL/GenBank/DDBJ databases">
        <authorList>
            <person name="Varghese N."/>
            <person name="Submissions S."/>
        </authorList>
    </citation>
    <scope>NUCLEOTIDE SEQUENCE [LARGE SCALE GENOMIC DNA]</scope>
    <source>
        <strain evidence="2">CGMCC 4.6825</strain>
    </source>
</reference>
<name>A0A1H9SEV5_9ACTN</name>
<dbReference type="AlphaFoldDB" id="A0A1H9SEV5"/>
<evidence type="ECO:0000313" key="2">
    <source>
        <dbReference type="Proteomes" id="UP000182841"/>
    </source>
</evidence>
<dbReference type="OrthoDB" id="4296231at2"/>
<dbReference type="Proteomes" id="UP000182841">
    <property type="component" value="Unassembled WGS sequence"/>
</dbReference>
<proteinExistence type="predicted"/>